<keyword evidence="1" id="KW-0472">Membrane</keyword>
<keyword evidence="3" id="KW-1185">Reference proteome</keyword>
<dbReference type="Proteomes" id="UP000746747">
    <property type="component" value="Unassembled WGS sequence"/>
</dbReference>
<keyword evidence="1" id="KW-1133">Transmembrane helix</keyword>
<organism evidence="2 3">
    <name type="scientific">Cercopithifilaria johnstoni</name>
    <dbReference type="NCBI Taxonomy" id="2874296"/>
    <lineage>
        <taxon>Eukaryota</taxon>
        <taxon>Metazoa</taxon>
        <taxon>Ecdysozoa</taxon>
        <taxon>Nematoda</taxon>
        <taxon>Chromadorea</taxon>
        <taxon>Rhabditida</taxon>
        <taxon>Spirurina</taxon>
        <taxon>Spiruromorpha</taxon>
        <taxon>Filarioidea</taxon>
        <taxon>Onchocercidae</taxon>
        <taxon>Cercopithifilaria</taxon>
    </lineage>
</organism>
<sequence>MQEKQSENYKINKTLNNHLGEAEVSPEETDKNISDIAMPEMKRLALDINLPQSGSDPLLPNKVNKTSWAIVGGVVCGAVVIACLVGAVAIFINRRRQKRQAV</sequence>
<evidence type="ECO:0000256" key="1">
    <source>
        <dbReference type="SAM" id="Phobius"/>
    </source>
</evidence>
<feature type="transmembrane region" description="Helical" evidence="1">
    <location>
        <begin position="68"/>
        <end position="92"/>
    </location>
</feature>
<gene>
    <name evidence="2" type="ORF">CJOHNSTONI_LOCUS1125</name>
</gene>
<dbReference type="EMBL" id="CAKAEH010000333">
    <property type="protein sequence ID" value="CAG9530649.1"/>
    <property type="molecule type" value="Genomic_DNA"/>
</dbReference>
<comment type="caution">
    <text evidence="2">The sequence shown here is derived from an EMBL/GenBank/DDBJ whole genome shotgun (WGS) entry which is preliminary data.</text>
</comment>
<evidence type="ECO:0000313" key="3">
    <source>
        <dbReference type="Proteomes" id="UP000746747"/>
    </source>
</evidence>
<dbReference type="AlphaFoldDB" id="A0A8J2MII1"/>
<keyword evidence="1" id="KW-0812">Transmembrane</keyword>
<evidence type="ECO:0000313" key="2">
    <source>
        <dbReference type="EMBL" id="CAG9530649.1"/>
    </source>
</evidence>
<accession>A0A8J2MII1</accession>
<dbReference type="OrthoDB" id="10573536at2759"/>
<protein>
    <submittedName>
        <fullName evidence="2">Uncharacterized protein</fullName>
    </submittedName>
</protein>
<reference evidence="2" key="1">
    <citation type="submission" date="2021-09" db="EMBL/GenBank/DDBJ databases">
        <authorList>
            <consortium name="Pathogen Informatics"/>
        </authorList>
    </citation>
    <scope>NUCLEOTIDE SEQUENCE</scope>
</reference>
<name>A0A8J2MII1_9BILA</name>
<proteinExistence type="predicted"/>